<gene>
    <name evidence="5" type="ORF">N799_04755</name>
</gene>
<dbReference type="SUPFAM" id="SSF53955">
    <property type="entry name" value="Lysozyme-like"/>
    <property type="match status" value="1"/>
</dbReference>
<feature type="domain" description="Transglycosylase SLT" evidence="4">
    <location>
        <begin position="60"/>
        <end position="360"/>
    </location>
</feature>
<dbReference type="FunFam" id="1.10.8.350:FF:000001">
    <property type="entry name" value="Lytic murein transglycosylase B"/>
    <property type="match status" value="1"/>
</dbReference>
<evidence type="ECO:0000313" key="6">
    <source>
        <dbReference type="Proteomes" id="UP000029989"/>
    </source>
</evidence>
<evidence type="ECO:0000256" key="2">
    <source>
        <dbReference type="SAM" id="MobiDB-lite"/>
    </source>
</evidence>
<dbReference type="InterPro" id="IPR043426">
    <property type="entry name" value="MltB-like"/>
</dbReference>
<dbReference type="PANTHER" id="PTHR30163">
    <property type="entry name" value="MEMBRANE-BOUND LYTIC MUREIN TRANSGLYCOSYLASE B"/>
    <property type="match status" value="1"/>
</dbReference>
<dbReference type="Gene3D" id="1.10.530.10">
    <property type="match status" value="1"/>
</dbReference>
<dbReference type="PROSITE" id="PS51257">
    <property type="entry name" value="PROKAR_LIPOPROTEIN"/>
    <property type="match status" value="1"/>
</dbReference>
<feature type="signal peptide" evidence="3">
    <location>
        <begin position="1"/>
        <end position="22"/>
    </location>
</feature>
<feature type="region of interest" description="Disordered" evidence="2">
    <location>
        <begin position="24"/>
        <end position="51"/>
    </location>
</feature>
<feature type="active site" evidence="1">
    <location>
        <position position="152"/>
    </location>
</feature>
<evidence type="ECO:0000313" key="5">
    <source>
        <dbReference type="EMBL" id="KGM56411.1"/>
    </source>
</evidence>
<keyword evidence="6" id="KW-1185">Reference proteome</keyword>
<evidence type="ECO:0000256" key="1">
    <source>
        <dbReference type="PIRSR" id="PIRSR611757-1"/>
    </source>
</evidence>
<dbReference type="OrthoDB" id="9772911at2"/>
<protein>
    <submittedName>
        <fullName evidence="5">Murein transglycosylase</fullName>
    </submittedName>
</protein>
<dbReference type="Gene3D" id="1.10.8.350">
    <property type="entry name" value="Bacterial muramidase"/>
    <property type="match status" value="1"/>
</dbReference>
<feature type="compositionally biased region" description="Pro residues" evidence="2">
    <location>
        <begin position="26"/>
        <end position="47"/>
    </location>
</feature>
<dbReference type="PANTHER" id="PTHR30163:SF9">
    <property type="entry name" value="MEMBRANE-BOUND LYTIC MUREIN TRANSGLYCOSYLASE B"/>
    <property type="match status" value="1"/>
</dbReference>
<dbReference type="InterPro" id="IPR031304">
    <property type="entry name" value="SLT_2"/>
</dbReference>
<dbReference type="InterPro" id="IPR023346">
    <property type="entry name" value="Lysozyme-like_dom_sf"/>
</dbReference>
<dbReference type="Pfam" id="PF13406">
    <property type="entry name" value="SLT_2"/>
    <property type="match status" value="1"/>
</dbReference>
<dbReference type="CDD" id="cd13399">
    <property type="entry name" value="Slt35-like"/>
    <property type="match status" value="1"/>
</dbReference>
<sequence length="379" mass="40899">MTRNPASRALLCALPLALVACATQTPPSPPPQPEPAPAVEPEAPPVAPAVSTAQPIDVAKAEFLRTTSARYGLDQVEIAQVLAQAEIRDSIIKAMSRPAEAKPWSEYRPIFITQARIDAGREFLARHRDALAKVEADTGVPAEIIVSILGVETSYGGNMGSYPVVDALYTLAFAYPRTNQPDKIARENQREAFFRDELAQVFALGKENGFDVTTLKGSYAGAMGWGQFMPSSYRDYAVDGNGDGKVDLFNSLPDVFASVANYFVEKGGWQRGGPVVVRARKADGAVAFDPDGLEPRYTLEQLAARGYTPATPVAGAPKATLFTLDGVDGREYWIGFNNFHAITRYNNSRHYAMAVYELAEAVAGRDPLAARNALADAGR</sequence>
<dbReference type="GO" id="GO:0009253">
    <property type="term" value="P:peptidoglycan catabolic process"/>
    <property type="evidence" value="ECO:0007669"/>
    <property type="project" value="TreeGrafter"/>
</dbReference>
<proteinExistence type="predicted"/>
<dbReference type="eggNOG" id="COG2951">
    <property type="taxonomic scope" value="Bacteria"/>
</dbReference>
<evidence type="ECO:0000256" key="3">
    <source>
        <dbReference type="SAM" id="SignalP"/>
    </source>
</evidence>
<dbReference type="AlphaFoldDB" id="A0A0A0EZS7"/>
<name>A0A0A0EZS7_9GAMM</name>
<dbReference type="RefSeq" id="WP_036210955.1">
    <property type="nucleotide sequence ID" value="NZ_AVPT01000014.1"/>
</dbReference>
<dbReference type="GO" id="GO:0008933">
    <property type="term" value="F:peptidoglycan lytic transglycosylase activity"/>
    <property type="evidence" value="ECO:0007669"/>
    <property type="project" value="TreeGrafter"/>
</dbReference>
<dbReference type="EMBL" id="AVPT01000014">
    <property type="protein sequence ID" value="KGM56411.1"/>
    <property type="molecule type" value="Genomic_DNA"/>
</dbReference>
<dbReference type="NCBIfam" id="TIGR02282">
    <property type="entry name" value="MltB"/>
    <property type="match status" value="1"/>
</dbReference>
<accession>A0A0A0EZS7</accession>
<keyword evidence="3" id="KW-0732">Signal</keyword>
<dbReference type="STRING" id="913325.N799_04755"/>
<feature type="chain" id="PRO_5001969357" evidence="3">
    <location>
        <begin position="23"/>
        <end position="379"/>
    </location>
</feature>
<dbReference type="Proteomes" id="UP000029989">
    <property type="component" value="Unassembled WGS sequence"/>
</dbReference>
<organism evidence="5 6">
    <name type="scientific">Lysobacter arseniciresistens ZS79</name>
    <dbReference type="NCBI Taxonomy" id="913325"/>
    <lineage>
        <taxon>Bacteria</taxon>
        <taxon>Pseudomonadati</taxon>
        <taxon>Pseudomonadota</taxon>
        <taxon>Gammaproteobacteria</taxon>
        <taxon>Lysobacterales</taxon>
        <taxon>Lysobacteraceae</taxon>
        <taxon>Novilysobacter</taxon>
    </lineage>
</organism>
<dbReference type="InterPro" id="IPR011757">
    <property type="entry name" value="Lytic_transglycosylase_MltB"/>
</dbReference>
<reference evidence="5 6" key="1">
    <citation type="journal article" date="2015" name="Stand. Genomic Sci.">
        <title>Genomic information of the arsenic-resistant bacterium Lysobacter arseniciresistens type strain ZS79(T) and comparison of Lysobacter draft genomes.</title>
        <authorList>
            <person name="Liu L."/>
            <person name="Zhang S."/>
            <person name="Luo M."/>
            <person name="Wang G."/>
        </authorList>
    </citation>
    <scope>NUCLEOTIDE SEQUENCE [LARGE SCALE GENOMIC DNA]</scope>
    <source>
        <strain evidence="5 6">ZS79</strain>
    </source>
</reference>
<evidence type="ECO:0000259" key="4">
    <source>
        <dbReference type="Pfam" id="PF13406"/>
    </source>
</evidence>
<comment type="caution">
    <text evidence="5">The sequence shown here is derived from an EMBL/GenBank/DDBJ whole genome shotgun (WGS) entry which is preliminary data.</text>
</comment>